<dbReference type="PANTHER" id="PTHR33524">
    <property type="entry name" value="C5ORF35"/>
    <property type="match status" value="1"/>
</dbReference>
<dbReference type="EMBL" id="CAUJNA010003549">
    <property type="protein sequence ID" value="CAJ1404611.1"/>
    <property type="molecule type" value="Genomic_DNA"/>
</dbReference>
<accession>A0AA36JGG6</accession>
<reference evidence="1" key="1">
    <citation type="submission" date="2023-08" db="EMBL/GenBank/DDBJ databases">
        <authorList>
            <person name="Chen Y."/>
            <person name="Shah S."/>
            <person name="Dougan E. K."/>
            <person name="Thang M."/>
            <person name="Chan C."/>
        </authorList>
    </citation>
    <scope>NUCLEOTIDE SEQUENCE</scope>
</reference>
<organism evidence="1 2">
    <name type="scientific">Effrenium voratum</name>
    <dbReference type="NCBI Taxonomy" id="2562239"/>
    <lineage>
        <taxon>Eukaryota</taxon>
        <taxon>Sar</taxon>
        <taxon>Alveolata</taxon>
        <taxon>Dinophyceae</taxon>
        <taxon>Suessiales</taxon>
        <taxon>Symbiodiniaceae</taxon>
        <taxon>Effrenium</taxon>
    </lineage>
</organism>
<dbReference type="InterPro" id="IPR046341">
    <property type="entry name" value="SET_dom_sf"/>
</dbReference>
<dbReference type="AlphaFoldDB" id="A0AA36JGG6"/>
<dbReference type="Proteomes" id="UP001178507">
    <property type="component" value="Unassembled WGS sequence"/>
</dbReference>
<proteinExistence type="predicted"/>
<keyword evidence="2" id="KW-1185">Reference proteome</keyword>
<dbReference type="Gene3D" id="2.170.270.10">
    <property type="entry name" value="SET domain"/>
    <property type="match status" value="1"/>
</dbReference>
<evidence type="ECO:0000313" key="2">
    <source>
        <dbReference type="Proteomes" id="UP001178507"/>
    </source>
</evidence>
<dbReference type="PANTHER" id="PTHR33524:SF1">
    <property type="entry name" value="SET DOMAIN-CONTAINING PROTEIN"/>
    <property type="match status" value="1"/>
</dbReference>
<evidence type="ECO:0000313" key="1">
    <source>
        <dbReference type="EMBL" id="CAJ1404611.1"/>
    </source>
</evidence>
<gene>
    <name evidence="1" type="ORF">EVOR1521_LOCUS27024</name>
</gene>
<evidence type="ECO:0008006" key="3">
    <source>
        <dbReference type="Google" id="ProtNLM"/>
    </source>
</evidence>
<sequence length="272" mass="30204">MVSPHLLRDLRLLHRVLCPNAPKASQSSTLGDLFEPVFAQSTRRAFEALELLCAELAGADDPARSPLASLEPFETASANLGVRARSPLQPGQLVCFYPGRIFTSEAQLPPGDQLFTNEYDNIHLDGKAWYPAAWRQHEALTQRPPPHLWHGNRLAVGNLLNHPQPTQLPNVAPMAFAWPGWQQLGIESPAFWARLVPHVEVGDNGRVARTPSGEAGQKATFPAWPHLGLAFFALREVEAEELLLNYRLSPPFPSWYSPVDEDALDAEVERHL</sequence>
<protein>
    <recommendedName>
        <fullName evidence="3">SET domain-containing protein</fullName>
    </recommendedName>
</protein>
<comment type="caution">
    <text evidence="1">The sequence shown here is derived from an EMBL/GenBank/DDBJ whole genome shotgun (WGS) entry which is preliminary data.</text>
</comment>
<dbReference type="InterPro" id="IPR040415">
    <property type="entry name" value="SETD9"/>
</dbReference>
<name>A0AA36JGG6_9DINO</name>